<dbReference type="InterPro" id="IPR001503">
    <property type="entry name" value="Glyco_trans_10"/>
</dbReference>
<dbReference type="InterPro" id="IPR038577">
    <property type="entry name" value="GT10-like_C_sf"/>
</dbReference>
<comment type="caution">
    <text evidence="7">The sequence shown here is derived from an EMBL/GenBank/DDBJ whole genome shotgun (WGS) entry which is preliminary data.</text>
</comment>
<keyword evidence="4 5" id="KW-0808">Transferase</keyword>
<dbReference type="UniPathway" id="UPA00378"/>
<dbReference type="Pfam" id="PF00852">
    <property type="entry name" value="Glyco_transf_10"/>
    <property type="match status" value="1"/>
</dbReference>
<comment type="similarity">
    <text evidence="2 5">Belongs to the glycosyltransferase 10 family.</text>
</comment>
<evidence type="ECO:0000313" key="7">
    <source>
        <dbReference type="EMBL" id="ORZ06525.1"/>
    </source>
</evidence>
<dbReference type="InterPro" id="IPR055270">
    <property type="entry name" value="Glyco_tran_10_C"/>
</dbReference>
<comment type="subcellular location">
    <subcellularLocation>
        <location evidence="5">Golgi apparatus</location>
        <location evidence="5">Golgi stack membrane</location>
        <topology evidence="5">Single-pass type II membrane protein</topology>
    </subcellularLocation>
</comment>
<dbReference type="GO" id="GO:0046920">
    <property type="term" value="F:alpha-(1-&gt;3)-fucosyltransferase activity"/>
    <property type="evidence" value="ECO:0007669"/>
    <property type="project" value="TreeGrafter"/>
</dbReference>
<evidence type="ECO:0000256" key="4">
    <source>
        <dbReference type="ARBA" id="ARBA00022679"/>
    </source>
</evidence>
<dbReference type="RefSeq" id="XP_021877568.1">
    <property type="nucleotide sequence ID" value="XM_022030528.1"/>
</dbReference>
<feature type="transmembrane region" description="Helical" evidence="5">
    <location>
        <begin position="20"/>
        <end position="37"/>
    </location>
</feature>
<keyword evidence="5" id="KW-0812">Transmembrane</keyword>
<dbReference type="GeneID" id="33572370"/>
<evidence type="ECO:0000256" key="3">
    <source>
        <dbReference type="ARBA" id="ARBA00022676"/>
    </source>
</evidence>
<dbReference type="STRING" id="64571.A0A1Y2GBQ3"/>
<dbReference type="EC" id="2.4.1.-" evidence="5"/>
<protein>
    <recommendedName>
        <fullName evidence="5">Fucosyltransferase</fullName>
        <ecNumber evidence="5">2.4.1.-</ecNumber>
    </recommendedName>
</protein>
<evidence type="ECO:0000256" key="5">
    <source>
        <dbReference type="RuleBase" id="RU003832"/>
    </source>
</evidence>
<reference evidence="7 8" key="1">
    <citation type="submission" date="2016-07" db="EMBL/GenBank/DDBJ databases">
        <title>Pervasive Adenine N6-methylation of Active Genes in Fungi.</title>
        <authorList>
            <consortium name="DOE Joint Genome Institute"/>
            <person name="Mondo S.J."/>
            <person name="Dannebaum R.O."/>
            <person name="Kuo R.C."/>
            <person name="Labutti K."/>
            <person name="Haridas S."/>
            <person name="Kuo A."/>
            <person name="Salamov A."/>
            <person name="Ahrendt S.R."/>
            <person name="Lipzen A."/>
            <person name="Sullivan W."/>
            <person name="Andreopoulos W.B."/>
            <person name="Clum A."/>
            <person name="Lindquist E."/>
            <person name="Daum C."/>
            <person name="Ramamoorthy G.K."/>
            <person name="Gryganskyi A."/>
            <person name="Culley D."/>
            <person name="Magnuson J.K."/>
            <person name="James T.Y."/>
            <person name="O'Malley M.A."/>
            <person name="Stajich J.E."/>
            <person name="Spatafora J.W."/>
            <person name="Visel A."/>
            <person name="Grigoriev I.V."/>
        </authorList>
    </citation>
    <scope>NUCLEOTIDE SEQUENCE [LARGE SCALE GENOMIC DNA]</scope>
    <source>
        <strain evidence="7 8">NRRL 3116</strain>
    </source>
</reference>
<dbReference type="InParanoid" id="A0A1Y2GBQ3"/>
<organism evidence="7 8">
    <name type="scientific">Lobosporangium transversale</name>
    <dbReference type="NCBI Taxonomy" id="64571"/>
    <lineage>
        <taxon>Eukaryota</taxon>
        <taxon>Fungi</taxon>
        <taxon>Fungi incertae sedis</taxon>
        <taxon>Mucoromycota</taxon>
        <taxon>Mortierellomycotina</taxon>
        <taxon>Mortierellomycetes</taxon>
        <taxon>Mortierellales</taxon>
        <taxon>Mortierellaceae</taxon>
        <taxon>Lobosporangium</taxon>
    </lineage>
</organism>
<keyword evidence="3 5" id="KW-0328">Glycosyltransferase</keyword>
<keyword evidence="5" id="KW-1133">Transmembrane helix</keyword>
<dbReference type="EMBL" id="MCFF01000045">
    <property type="protein sequence ID" value="ORZ06525.1"/>
    <property type="molecule type" value="Genomic_DNA"/>
</dbReference>
<evidence type="ECO:0000256" key="1">
    <source>
        <dbReference type="ARBA" id="ARBA00004922"/>
    </source>
</evidence>
<evidence type="ECO:0000259" key="6">
    <source>
        <dbReference type="Pfam" id="PF00852"/>
    </source>
</evidence>
<comment type="pathway">
    <text evidence="1">Protein modification; protein glycosylation.</text>
</comment>
<sequence>MMDRRQCPIATLTRRTTRNLFIGATILFLVMFSQLYSTGLGDRIFHRTSSRLNVTYFSPQPDPDLYTDPYQLKDLCNHLPETRKHPRGLLITDKTSDEPLKIFYWRQFTYVDGVVDWEKESAILCPFPPELQSFFDYLWSWHIKKEELKWEQGYAPCWFWYRNVPDWSRDKVQTCDTPSQRLKYISNSNYTEFREADIIYIDYPFYNYIQRPPFWDVRRMPPRVAHQRWVLEFGRESIGSYAHVALPSFLQQFDLTMGAPYALFDVPYPLMPISKETIENLANVQPKVPVTEQFSLEITASTHLMAWVISNCEPRNNRNELMLELIEKIGAHSYGSCHHNRDMPEQVPGEAWEKHKQNVLSNYAFTLAAENSNCVGYVTEKIYDAFASGAIPVYMGASDIGDFVPAGSYISALDFKTTDELVHFLKTVDRAPYYKWKEEVKVDFTKFCKNCHLSMKSLECRILDQVKFV</sequence>
<dbReference type="Proteomes" id="UP000193648">
    <property type="component" value="Unassembled WGS sequence"/>
</dbReference>
<dbReference type="PANTHER" id="PTHR11929:SF194">
    <property type="entry name" value="ALPHA-(1,3)-FUCOSYLTRANSFERASE 10"/>
    <property type="match status" value="1"/>
</dbReference>
<evidence type="ECO:0000313" key="8">
    <source>
        <dbReference type="Proteomes" id="UP000193648"/>
    </source>
</evidence>
<dbReference type="PANTHER" id="PTHR11929">
    <property type="entry name" value="ALPHA- 1,3 -FUCOSYLTRANSFERASE"/>
    <property type="match status" value="1"/>
</dbReference>
<dbReference type="SUPFAM" id="SSF53756">
    <property type="entry name" value="UDP-Glycosyltransferase/glycogen phosphorylase"/>
    <property type="match status" value="1"/>
</dbReference>
<proteinExistence type="inferred from homology"/>
<feature type="domain" description="Fucosyltransferase C-terminal" evidence="6">
    <location>
        <begin position="301"/>
        <end position="453"/>
    </location>
</feature>
<gene>
    <name evidence="7" type="ORF">BCR41DRAFT_425064</name>
</gene>
<dbReference type="AlphaFoldDB" id="A0A1Y2GBQ3"/>
<dbReference type="GO" id="GO:0032580">
    <property type="term" value="C:Golgi cisterna membrane"/>
    <property type="evidence" value="ECO:0007669"/>
    <property type="project" value="UniProtKB-SubCell"/>
</dbReference>
<name>A0A1Y2GBQ3_9FUNG</name>
<dbReference type="OrthoDB" id="427096at2759"/>
<dbReference type="Gene3D" id="3.40.50.11660">
    <property type="entry name" value="Glycosyl transferase family 10, C-terminal domain"/>
    <property type="match status" value="1"/>
</dbReference>
<keyword evidence="8" id="KW-1185">Reference proteome</keyword>
<evidence type="ECO:0000256" key="2">
    <source>
        <dbReference type="ARBA" id="ARBA00008919"/>
    </source>
</evidence>
<accession>A0A1Y2GBQ3</accession>
<keyword evidence="5" id="KW-0472">Membrane</keyword>
<keyword evidence="5" id="KW-0333">Golgi apparatus</keyword>